<protein>
    <submittedName>
        <fullName evidence="1">Uncharacterized protein</fullName>
    </submittedName>
</protein>
<comment type="caution">
    <text evidence="1">The sequence shown here is derived from an EMBL/GenBank/DDBJ whole genome shotgun (WGS) entry which is preliminary data.</text>
</comment>
<dbReference type="Proteomes" id="UP001281147">
    <property type="component" value="Unassembled WGS sequence"/>
</dbReference>
<evidence type="ECO:0000313" key="1">
    <source>
        <dbReference type="EMBL" id="KAK3725915.1"/>
    </source>
</evidence>
<keyword evidence="2" id="KW-1185">Reference proteome</keyword>
<accession>A0ACC3P0Q7</accession>
<proteinExistence type="predicted"/>
<evidence type="ECO:0000313" key="2">
    <source>
        <dbReference type="Proteomes" id="UP001281147"/>
    </source>
</evidence>
<organism evidence="1 2">
    <name type="scientific">Vermiconidia calcicola</name>
    <dbReference type="NCBI Taxonomy" id="1690605"/>
    <lineage>
        <taxon>Eukaryota</taxon>
        <taxon>Fungi</taxon>
        <taxon>Dikarya</taxon>
        <taxon>Ascomycota</taxon>
        <taxon>Pezizomycotina</taxon>
        <taxon>Dothideomycetes</taxon>
        <taxon>Dothideomycetidae</taxon>
        <taxon>Mycosphaerellales</taxon>
        <taxon>Extremaceae</taxon>
        <taxon>Vermiconidia</taxon>
    </lineage>
</organism>
<name>A0ACC3P0Q7_9PEZI</name>
<sequence length="351" mass="40629">MAKSLDSLLAGRYRDILLQPDQESQYLSSASEAEVFEAGWAASKRQIMRDGALDSYLKERVNLLAEEPQFRAIFISNVSKDNTDKLQISRTTLLLLSDRFRICSKFAGMIQMQMCPSRELEYDTKTNKISRIQYLYSAIDREFTSTPTASVTVERFLECQRSIAWTSRDMHTGSTTMVVLRCPAQTQKQLVDAFSEVEHRRHLLRYPMIIHACFAEDIFVRSMEFSREIAAPMYGWETGLRRFNTSNEYTEHAQRFMRMGRQMGNVNIDYDIYLVSLKFLEEIFDLIKNADPPASVKAEDWKLLHQEFGGGNLREVYENINLLRTYGHLYQQRGVIGNNEGSLPEESSKRI</sequence>
<dbReference type="EMBL" id="JAUTXU010000001">
    <property type="protein sequence ID" value="KAK3725915.1"/>
    <property type="molecule type" value="Genomic_DNA"/>
</dbReference>
<reference evidence="1" key="1">
    <citation type="submission" date="2023-07" db="EMBL/GenBank/DDBJ databases">
        <title>Black Yeasts Isolated from many extreme environments.</title>
        <authorList>
            <person name="Coleine C."/>
            <person name="Stajich J.E."/>
            <person name="Selbmann L."/>
        </authorList>
    </citation>
    <scope>NUCLEOTIDE SEQUENCE</scope>
    <source>
        <strain evidence="1">CCFEE 5714</strain>
    </source>
</reference>
<gene>
    <name evidence="1" type="ORF">LTR37_000063</name>
</gene>